<dbReference type="SUPFAM" id="SSF53448">
    <property type="entry name" value="Nucleotide-diphospho-sugar transferases"/>
    <property type="match status" value="1"/>
</dbReference>
<dbReference type="InterPro" id="IPR050834">
    <property type="entry name" value="Glycosyltransf_2"/>
</dbReference>
<dbReference type="InterPro" id="IPR029044">
    <property type="entry name" value="Nucleotide-diphossugar_trans"/>
</dbReference>
<keyword evidence="2" id="KW-0808">Transferase</keyword>
<reference evidence="2 3" key="1">
    <citation type="submission" date="2016-05" db="EMBL/GenBank/DDBJ databases">
        <authorList>
            <person name="Lavstsen T."/>
            <person name="Jespersen J.S."/>
        </authorList>
    </citation>
    <scope>NUCLEOTIDE SEQUENCE [LARGE SCALE GENOMIC DNA]</scope>
    <source>
        <strain evidence="2 3">B7-9</strain>
    </source>
</reference>
<accession>A0A2H3KZ42</accession>
<comment type="caution">
    <text evidence="2">The sequence shown here is derived from an EMBL/GenBank/DDBJ whole genome shotgun (WGS) entry which is preliminary data.</text>
</comment>
<dbReference type="EMBL" id="LYXE01000127">
    <property type="protein sequence ID" value="PDV97626.1"/>
    <property type="molecule type" value="Genomic_DNA"/>
</dbReference>
<dbReference type="Gene3D" id="3.90.550.10">
    <property type="entry name" value="Spore Coat Polysaccharide Biosynthesis Protein SpsA, Chain A"/>
    <property type="match status" value="1"/>
</dbReference>
<dbReference type="PANTHER" id="PTHR43685">
    <property type="entry name" value="GLYCOSYLTRANSFERASE"/>
    <property type="match status" value="1"/>
</dbReference>
<evidence type="ECO:0000259" key="1">
    <source>
        <dbReference type="Pfam" id="PF00535"/>
    </source>
</evidence>
<keyword evidence="3" id="KW-1185">Reference proteome</keyword>
<dbReference type="PANTHER" id="PTHR43685:SF2">
    <property type="entry name" value="GLYCOSYLTRANSFERASE 2-LIKE DOMAIN-CONTAINING PROTEIN"/>
    <property type="match status" value="1"/>
</dbReference>
<feature type="domain" description="Glycosyltransferase 2-like" evidence="1">
    <location>
        <begin position="14"/>
        <end position="136"/>
    </location>
</feature>
<organism evidence="2 3">
    <name type="scientific">Candidatus Chloroploca asiatica</name>
    <dbReference type="NCBI Taxonomy" id="1506545"/>
    <lineage>
        <taxon>Bacteria</taxon>
        <taxon>Bacillati</taxon>
        <taxon>Chloroflexota</taxon>
        <taxon>Chloroflexia</taxon>
        <taxon>Chloroflexales</taxon>
        <taxon>Chloroflexineae</taxon>
        <taxon>Oscillochloridaceae</taxon>
        <taxon>Candidatus Chloroploca</taxon>
    </lineage>
</organism>
<evidence type="ECO:0000313" key="2">
    <source>
        <dbReference type="EMBL" id="PDV97626.1"/>
    </source>
</evidence>
<gene>
    <name evidence="2" type="ORF">A9Q02_04000</name>
</gene>
<name>A0A2H3KZ42_9CHLR</name>
<proteinExistence type="predicted"/>
<protein>
    <submittedName>
        <fullName evidence="2">Glycosyl transferase</fullName>
    </submittedName>
</protein>
<sequence>MNQSSLSSSPSIDIIIPTRGRGELITTTIASIRTLRDVHFTLWVIDQSEDDRTEQCVRRHAKEDPRICYRRTPTVGASTARNLGVSLGQAPFILFTDDDCYVHPDWASSMLAELRNPSIWAVFGRVLPATHGGEDATVLRGGTVAIKPVQAPQVYWGNRLDLSFGHGASMGVRRERMEQLGGFDELLGAGGPLHSWEDRDVGYRILAAGGRITYTPAALIYHRQWRDWAAIRRVFRGYAIGAGASASKYVRCGDPVGVAIFAEWMFSQGLRQAASAILKWRSWPKLQVALEQFVYPWYGFVQGLRYPIDRTHCLYQTGTQPAEVVQAH</sequence>
<dbReference type="Proteomes" id="UP000220922">
    <property type="component" value="Unassembled WGS sequence"/>
</dbReference>
<dbReference type="AlphaFoldDB" id="A0A2H3KZ42"/>
<dbReference type="OrthoDB" id="147150at2"/>
<dbReference type="GO" id="GO:0016740">
    <property type="term" value="F:transferase activity"/>
    <property type="evidence" value="ECO:0007669"/>
    <property type="project" value="UniProtKB-KW"/>
</dbReference>
<evidence type="ECO:0000313" key="3">
    <source>
        <dbReference type="Proteomes" id="UP000220922"/>
    </source>
</evidence>
<dbReference type="RefSeq" id="WP_097654253.1">
    <property type="nucleotide sequence ID" value="NZ_LYXE01000127.1"/>
</dbReference>
<dbReference type="InterPro" id="IPR001173">
    <property type="entry name" value="Glyco_trans_2-like"/>
</dbReference>
<dbReference type="Pfam" id="PF00535">
    <property type="entry name" value="Glycos_transf_2"/>
    <property type="match status" value="1"/>
</dbReference>